<keyword evidence="4" id="KW-0677">Repeat</keyword>
<dbReference type="KEGG" id="dfa:DFA_10591"/>
<evidence type="ECO:0000259" key="8">
    <source>
        <dbReference type="Pfam" id="PF21289"/>
    </source>
</evidence>
<dbReference type="Proteomes" id="UP000007797">
    <property type="component" value="Unassembled WGS sequence"/>
</dbReference>
<evidence type="ECO:0000313" key="9">
    <source>
        <dbReference type="EMBL" id="EGG15748.1"/>
    </source>
</evidence>
<dbReference type="GO" id="GO:0000932">
    <property type="term" value="C:P-body"/>
    <property type="evidence" value="ECO:0007669"/>
    <property type="project" value="TreeGrafter"/>
</dbReference>
<gene>
    <name evidence="9" type="ORF">DFA_10591</name>
</gene>
<evidence type="ECO:0000313" key="10">
    <source>
        <dbReference type="Proteomes" id="UP000007797"/>
    </source>
</evidence>
<dbReference type="InterPro" id="IPR001680">
    <property type="entry name" value="WD40_rpt"/>
</dbReference>
<evidence type="ECO:0000256" key="5">
    <source>
        <dbReference type="ARBA" id="ARBA00023054"/>
    </source>
</evidence>
<dbReference type="GO" id="GO:0031087">
    <property type="term" value="P:deadenylation-independent decapping of nuclear-transcribed mRNA"/>
    <property type="evidence" value="ECO:0007669"/>
    <property type="project" value="InterPro"/>
</dbReference>
<dbReference type="EMBL" id="GL883026">
    <property type="protein sequence ID" value="EGG15748.1"/>
    <property type="molecule type" value="Genomic_DNA"/>
</dbReference>
<feature type="domain" description="Enhancer of mRNA-decapping protein 4 WD40 repeat region" evidence="7">
    <location>
        <begin position="155"/>
        <end position="262"/>
    </location>
</feature>
<feature type="domain" description="Enhancer of mRNA-decapping protein 4 C-terminal" evidence="8">
    <location>
        <begin position="1069"/>
        <end position="1167"/>
    </location>
</feature>
<sequence>MNNGLHKLFQSVMNINNQNQQQQDGEQQQQETSTSTTTTTTTNEDENNVMRFFNKLTPPTTNPTTTTTNTQQPSPPIEQQQQQQEMLTPSKKPLKSSIGGGVLPNLSFEQSNNITTSHNGVYLNGNEITIDQSIAMKYISDLESQTITIIPSSLKYLWGRLISVNNNYICYAVKGEKIRVLERSSSQKALIKDIVGTITDMQFFNDQSNLLACVTDSGALYVYDIESNPSTAGAISTQLCLFSTTAVSADVNPQMLPKVCWCGPTRIAIGGSGVAALSIVDFSTSQQQPSILSIAVQAGANINALAYNPSNSILAYGGANGSVGLIDLNATSLKSSTTSLSTEEIHFVSFIGQGDHLIVASRGNRDISVVKIDGWKVVQKVTIQNGGDQPCLLNSVDQYLFVIHTGCSRGYVLHFDQQLEQQQSTSETTPHFDYITEFDVKKPVLSYTVKSITSTPVARTSMREERKEKKFTIYSVQGHAILFHSIQLSQAYLESDIYNDRDGQTIGQKLTAATSVAVSSPPLPPATTEQDILELLTPGKLLVNIPSSPPPVSLPDPTKDLKDLLSSTTTNVSSLKSHVEVNISPENGDEKSIPSPSSSSNKKKKVPKSQLTKQHPSSELLPSPKSSVSPSISESDLTSVDQLLSPASLVNQTTSPTITKKNNNGTSSPQPIKKEKELTSATTTTTTTSPPVSVKPKSKTPSIRPTPLQIPTVNPPSSSGGSSLSLSNQSILPTTVQPIQPTIQSTNQQPSPTLQASPIITSTPPPPQQSTTTIVDPIVSSSSSSKSTSTSSIDEQMITNLIQTTIKSNLEKMVKKEVVPVLYSLEKSLGVTFEQLVGKIVQESVKKIGTKSESILKTSLDGLNSQLKTSTVTEAIESTIKQQIEAVFLEYFGQVLVPGFEKSCMTMFKHISVVFERGLVESSQQFQLSLQAQQLASQVALTEQLKQQKESTDLILNGLLQQQQQMQTDMKQLMNIIQFQQHQLQQQQHQTSAPSVFPTSTNNNNMSSPHQNMMNLYNSPGQQQQQQPNASMFPQHLGFQQQQPQQPQQTFSPTIKPVSSLIYPELKIFIESGDYSSAFNFALNASNLTMVVDLCSVLDPTEVYGRKNLQNPTIISLIQQLSFDLNNETDLKLKWIKESIFQLDPNHTSIAEIVRKVLLPIKLKIESQPHILAKEYYTHPILSALKIILK</sequence>
<reference evidence="10" key="1">
    <citation type="journal article" date="2011" name="Genome Res.">
        <title>Phylogeny-wide analysis of social amoeba genomes highlights ancient origins for complex intercellular communication.</title>
        <authorList>
            <person name="Heidel A.J."/>
            <person name="Lawal H.M."/>
            <person name="Felder M."/>
            <person name="Schilde C."/>
            <person name="Helps N.R."/>
            <person name="Tunggal B."/>
            <person name="Rivero F."/>
            <person name="John U."/>
            <person name="Schleicher M."/>
            <person name="Eichinger L."/>
            <person name="Platzer M."/>
            <person name="Noegel A.A."/>
            <person name="Schaap P."/>
            <person name="Gloeckner G."/>
        </authorList>
    </citation>
    <scope>NUCLEOTIDE SEQUENCE [LARGE SCALE GENOMIC DNA]</scope>
    <source>
        <strain evidence="10">SH3</strain>
    </source>
</reference>
<organism evidence="9 10">
    <name type="scientific">Cavenderia fasciculata</name>
    <name type="common">Slime mold</name>
    <name type="synonym">Dictyostelium fasciculatum</name>
    <dbReference type="NCBI Taxonomy" id="261658"/>
    <lineage>
        <taxon>Eukaryota</taxon>
        <taxon>Amoebozoa</taxon>
        <taxon>Evosea</taxon>
        <taxon>Eumycetozoa</taxon>
        <taxon>Dictyostelia</taxon>
        <taxon>Acytosteliales</taxon>
        <taxon>Cavenderiaceae</taxon>
        <taxon>Cavenderia</taxon>
    </lineage>
</organism>
<dbReference type="Pfam" id="PF16529">
    <property type="entry name" value="Ge1_WD40"/>
    <property type="match status" value="1"/>
</dbReference>
<feature type="region of interest" description="Disordered" evidence="6">
    <location>
        <begin position="19"/>
        <end position="95"/>
    </location>
</feature>
<dbReference type="Gene3D" id="2.130.10.10">
    <property type="entry name" value="YVTN repeat-like/Quinoprotein amine dehydrogenase"/>
    <property type="match status" value="1"/>
</dbReference>
<evidence type="ECO:0000259" key="7">
    <source>
        <dbReference type="Pfam" id="PF16529"/>
    </source>
</evidence>
<dbReference type="GeneID" id="14866971"/>
<dbReference type="InterPro" id="IPR032401">
    <property type="entry name" value="EDC4_WD40"/>
</dbReference>
<comment type="subcellular location">
    <subcellularLocation>
        <location evidence="1">Cytoplasm</location>
    </subcellularLocation>
</comment>
<evidence type="ECO:0000256" key="3">
    <source>
        <dbReference type="ARBA" id="ARBA00022574"/>
    </source>
</evidence>
<evidence type="ECO:0008006" key="11">
    <source>
        <dbReference type="Google" id="ProtNLM"/>
    </source>
</evidence>
<feature type="compositionally biased region" description="Low complexity" evidence="6">
    <location>
        <begin position="682"/>
        <end position="702"/>
    </location>
</feature>
<dbReference type="RefSeq" id="XP_004354495.1">
    <property type="nucleotide sequence ID" value="XM_004354443.1"/>
</dbReference>
<feature type="compositionally biased region" description="Low complexity" evidence="6">
    <location>
        <begin position="617"/>
        <end position="635"/>
    </location>
</feature>
<dbReference type="AlphaFoldDB" id="F4QAM9"/>
<feature type="compositionally biased region" description="Low complexity" evidence="6">
    <location>
        <begin position="717"/>
        <end position="727"/>
    </location>
</feature>
<feature type="region of interest" description="Disordered" evidence="6">
    <location>
        <begin position="547"/>
        <end position="728"/>
    </location>
</feature>
<keyword evidence="3" id="KW-0853">WD repeat</keyword>
<feature type="compositionally biased region" description="Low complexity" evidence="6">
    <location>
        <begin position="57"/>
        <end position="84"/>
    </location>
</feature>
<accession>F4QAM9</accession>
<dbReference type="OrthoDB" id="21128at2759"/>
<dbReference type="Gene3D" id="1.10.220.100">
    <property type="entry name" value="conserved c-terminal region of ge- 1"/>
    <property type="match status" value="1"/>
</dbReference>
<keyword evidence="2" id="KW-0963">Cytoplasm</keyword>
<dbReference type="InterPro" id="IPR015943">
    <property type="entry name" value="WD40/YVTN_repeat-like_dom_sf"/>
</dbReference>
<evidence type="ECO:0000256" key="6">
    <source>
        <dbReference type="SAM" id="MobiDB-lite"/>
    </source>
</evidence>
<feature type="compositionally biased region" description="Polar residues" evidence="6">
    <location>
        <begin position="648"/>
        <end position="670"/>
    </location>
</feature>
<name>F4QAM9_CACFS</name>
<dbReference type="PANTHER" id="PTHR15598:SF5">
    <property type="entry name" value="ENHANCER OF MRNA-DECAPPING PROTEIN 4"/>
    <property type="match status" value="1"/>
</dbReference>
<evidence type="ECO:0000256" key="1">
    <source>
        <dbReference type="ARBA" id="ARBA00004496"/>
    </source>
</evidence>
<dbReference type="Pfam" id="PF21289">
    <property type="entry name" value="EDC4_C"/>
    <property type="match status" value="1"/>
</dbReference>
<dbReference type="InterPro" id="IPR049404">
    <property type="entry name" value="EDC4_C"/>
</dbReference>
<feature type="compositionally biased region" description="Low complexity" evidence="6">
    <location>
        <begin position="19"/>
        <end position="42"/>
    </location>
</feature>
<dbReference type="SUPFAM" id="SSF69322">
    <property type="entry name" value="Tricorn protease domain 2"/>
    <property type="match status" value="1"/>
</dbReference>
<dbReference type="OMA" id="YHETTEN"/>
<feature type="compositionally biased region" description="Low complexity" evidence="6">
    <location>
        <begin position="564"/>
        <end position="576"/>
    </location>
</feature>
<feature type="region of interest" description="Disordered" evidence="6">
    <location>
        <begin position="742"/>
        <end position="793"/>
    </location>
</feature>
<evidence type="ECO:0000256" key="4">
    <source>
        <dbReference type="ARBA" id="ARBA00022737"/>
    </source>
</evidence>
<dbReference type="InterPro" id="IPR045152">
    <property type="entry name" value="EDC4-like"/>
</dbReference>
<feature type="compositionally biased region" description="Polar residues" evidence="6">
    <location>
        <begin position="742"/>
        <end position="756"/>
    </location>
</feature>
<dbReference type="STRING" id="1054147.F4QAM9"/>
<keyword evidence="10" id="KW-1185">Reference proteome</keyword>
<proteinExistence type="predicted"/>
<feature type="compositionally biased region" description="Low complexity" evidence="6">
    <location>
        <begin position="769"/>
        <end position="793"/>
    </location>
</feature>
<dbReference type="SMART" id="SM00320">
    <property type="entry name" value="WD40"/>
    <property type="match status" value="2"/>
</dbReference>
<evidence type="ECO:0000256" key="2">
    <source>
        <dbReference type="ARBA" id="ARBA00022490"/>
    </source>
</evidence>
<dbReference type="InterPro" id="IPR044938">
    <property type="entry name" value="EDC4_C_sf"/>
</dbReference>
<protein>
    <recommendedName>
        <fullName evidence="11">Enhancer of mRNA-decapping protein 4 WD40 repeat region domain-containing protein</fullName>
    </recommendedName>
</protein>
<dbReference type="PANTHER" id="PTHR15598">
    <property type="entry name" value="ENHANCER OF MRNA-DECAPPING PROTEIN 4"/>
    <property type="match status" value="1"/>
</dbReference>
<keyword evidence="5" id="KW-0175">Coiled coil</keyword>